<dbReference type="PANTHER" id="PTHR21236">
    <property type="entry name" value="GOLGI MEMBRANE PROTEIN YIP1"/>
    <property type="match status" value="1"/>
</dbReference>
<protein>
    <recommendedName>
        <fullName evidence="6">Protein YIPF</fullName>
    </recommendedName>
</protein>
<organism evidence="8 9">
    <name type="scientific">Plectus sambesii</name>
    <dbReference type="NCBI Taxonomy" id="2011161"/>
    <lineage>
        <taxon>Eukaryota</taxon>
        <taxon>Metazoa</taxon>
        <taxon>Ecdysozoa</taxon>
        <taxon>Nematoda</taxon>
        <taxon>Chromadorea</taxon>
        <taxon>Plectida</taxon>
        <taxon>Plectina</taxon>
        <taxon>Plectoidea</taxon>
        <taxon>Plectidae</taxon>
        <taxon>Plectus</taxon>
    </lineage>
</organism>
<evidence type="ECO:0000256" key="1">
    <source>
        <dbReference type="ARBA" id="ARBA00004141"/>
    </source>
</evidence>
<keyword evidence="5 6" id="KW-0472">Membrane</keyword>
<evidence type="ECO:0000256" key="3">
    <source>
        <dbReference type="ARBA" id="ARBA00022692"/>
    </source>
</evidence>
<dbReference type="Pfam" id="PF04893">
    <property type="entry name" value="Yip1"/>
    <property type="match status" value="1"/>
</dbReference>
<feature type="transmembrane region" description="Helical" evidence="6">
    <location>
        <begin position="111"/>
        <end position="129"/>
    </location>
</feature>
<dbReference type="InterPro" id="IPR045231">
    <property type="entry name" value="Yip1/4-like"/>
</dbReference>
<feature type="transmembrane region" description="Helical" evidence="6">
    <location>
        <begin position="81"/>
        <end position="99"/>
    </location>
</feature>
<evidence type="ECO:0000256" key="4">
    <source>
        <dbReference type="ARBA" id="ARBA00022989"/>
    </source>
</evidence>
<evidence type="ECO:0000256" key="6">
    <source>
        <dbReference type="RuleBase" id="RU361264"/>
    </source>
</evidence>
<keyword evidence="4 6" id="KW-1133">Transmembrane helix</keyword>
<sequence>LEKEIAAKDQRAHEQQKFYPDLSGEIAGAVSKRSEPNLDRDFDTLDEPVWVTVKRDLNTVGAKFGLVLFPTQGNQSLLRNWDLWGPLFICVFISLLLHSSEGKMGPHFTEVFTLTFFGACIVTLNIKLLGGTISFFQSLCVLGYCLLPPGAAAVLCKVLTFASEQSSLLFVIRLLVTSVGFVWATYASMAFLAGAQPPRRKALAIYPIFLFYFVISWMIISHSH</sequence>
<dbReference type="GO" id="GO:0000139">
    <property type="term" value="C:Golgi membrane"/>
    <property type="evidence" value="ECO:0007669"/>
    <property type="project" value="UniProtKB-SubCell"/>
</dbReference>
<keyword evidence="3 6" id="KW-0812">Transmembrane</keyword>
<comment type="similarity">
    <text evidence="2 6">Belongs to the YIP1 family.</text>
</comment>
<dbReference type="InterPro" id="IPR006977">
    <property type="entry name" value="Yip1_dom"/>
</dbReference>
<evidence type="ECO:0000256" key="5">
    <source>
        <dbReference type="ARBA" id="ARBA00023136"/>
    </source>
</evidence>
<dbReference type="GO" id="GO:0005802">
    <property type="term" value="C:trans-Golgi network"/>
    <property type="evidence" value="ECO:0007669"/>
    <property type="project" value="TreeGrafter"/>
</dbReference>
<evidence type="ECO:0000259" key="7">
    <source>
        <dbReference type="Pfam" id="PF04893"/>
    </source>
</evidence>
<feature type="transmembrane region" description="Helical" evidence="6">
    <location>
        <begin position="141"/>
        <end position="162"/>
    </location>
</feature>
<feature type="domain" description="Yip1" evidence="7">
    <location>
        <begin position="65"/>
        <end position="218"/>
    </location>
</feature>
<evidence type="ECO:0000313" key="9">
    <source>
        <dbReference type="WBParaSite" id="PSAMB.scaffold11700size3184.g34336.t1"/>
    </source>
</evidence>
<evidence type="ECO:0000313" key="8">
    <source>
        <dbReference type="Proteomes" id="UP000887566"/>
    </source>
</evidence>
<dbReference type="WBParaSite" id="PSAMB.scaffold11700size3184.g34336.t1">
    <property type="protein sequence ID" value="PSAMB.scaffold11700size3184.g34336.t1"/>
    <property type="gene ID" value="PSAMB.scaffold11700size3184.g34336"/>
</dbReference>
<feature type="transmembrane region" description="Helical" evidence="6">
    <location>
        <begin position="168"/>
        <end position="191"/>
    </location>
</feature>
<dbReference type="AlphaFoldDB" id="A0A914UQ31"/>
<name>A0A914UQ31_9BILA</name>
<dbReference type="PANTHER" id="PTHR21236:SF1">
    <property type="entry name" value="PROTEIN YIPF6"/>
    <property type="match status" value="1"/>
</dbReference>
<comment type="subcellular location">
    <subcellularLocation>
        <location evidence="6">Golgi apparatus membrane</location>
        <topology evidence="6">Multi-pass membrane protein</topology>
    </subcellularLocation>
    <subcellularLocation>
        <location evidence="1">Membrane</location>
        <topology evidence="1">Multi-pass membrane protein</topology>
    </subcellularLocation>
</comment>
<feature type="transmembrane region" description="Helical" evidence="6">
    <location>
        <begin position="203"/>
        <end position="220"/>
    </location>
</feature>
<proteinExistence type="inferred from homology"/>
<keyword evidence="8" id="KW-1185">Reference proteome</keyword>
<accession>A0A914UQ31</accession>
<evidence type="ECO:0000256" key="2">
    <source>
        <dbReference type="ARBA" id="ARBA00010596"/>
    </source>
</evidence>
<dbReference type="GO" id="GO:0006888">
    <property type="term" value="P:endoplasmic reticulum to Golgi vesicle-mediated transport"/>
    <property type="evidence" value="ECO:0007669"/>
    <property type="project" value="InterPro"/>
</dbReference>
<dbReference type="Proteomes" id="UP000887566">
    <property type="component" value="Unplaced"/>
</dbReference>
<reference evidence="9" key="1">
    <citation type="submission" date="2022-11" db="UniProtKB">
        <authorList>
            <consortium name="WormBaseParasite"/>
        </authorList>
    </citation>
    <scope>IDENTIFICATION</scope>
</reference>